<dbReference type="InterPro" id="IPR020084">
    <property type="entry name" value="NUDIX_hydrolase_CS"/>
</dbReference>
<sequence>MELAASMLLAYHAPLEAPMQKELTCPACGHSVIRYLNPAPTTDVVIHEPGRGIVLIERANEPHGFALPGGFVDDGEQVEHAAVREMREETGLDVELLGVLGVYSRPDRDPRRHTMSVVFVGRPRDAAALQAGDDAARAAFHPLDRLPQPLCFDHARILADFGRWLAGERTLAPVEPSGEDA</sequence>
<name>A0A1K1LEE1_9BACT</name>
<evidence type="ECO:0000313" key="5">
    <source>
        <dbReference type="Proteomes" id="UP000186323"/>
    </source>
</evidence>
<dbReference type="Pfam" id="PF00293">
    <property type="entry name" value="NUDIX"/>
    <property type="match status" value="1"/>
</dbReference>
<keyword evidence="5" id="KW-1185">Reference proteome</keyword>
<dbReference type="PROSITE" id="PS51462">
    <property type="entry name" value="NUDIX"/>
    <property type="match status" value="1"/>
</dbReference>
<dbReference type="AlphaFoldDB" id="A0A1K1LEE1"/>
<feature type="domain" description="Nudix hydrolase" evidence="3">
    <location>
        <begin position="36"/>
        <end position="164"/>
    </location>
</feature>
<dbReference type="PRINTS" id="PR00502">
    <property type="entry name" value="NUDIXFAMILY"/>
</dbReference>
<dbReference type="KEGG" id="dpg:DESPIGER_1207"/>
<dbReference type="InterPro" id="IPR020476">
    <property type="entry name" value="Nudix_hydrolase"/>
</dbReference>
<evidence type="ECO:0000313" key="4">
    <source>
        <dbReference type="EMBL" id="SFV73058.1"/>
    </source>
</evidence>
<dbReference type="PROSITE" id="PS00893">
    <property type="entry name" value="NUDIX_BOX"/>
    <property type="match status" value="1"/>
</dbReference>
<evidence type="ECO:0000259" key="3">
    <source>
        <dbReference type="PROSITE" id="PS51462"/>
    </source>
</evidence>
<gene>
    <name evidence="4" type="ORF">DESPIGER_1207</name>
</gene>
<dbReference type="Gene3D" id="3.90.79.10">
    <property type="entry name" value="Nucleoside Triphosphate Pyrophosphohydrolase"/>
    <property type="match status" value="1"/>
</dbReference>
<evidence type="ECO:0000256" key="2">
    <source>
        <dbReference type="RuleBase" id="RU003476"/>
    </source>
</evidence>
<dbReference type="PANTHER" id="PTHR43736">
    <property type="entry name" value="ADP-RIBOSE PYROPHOSPHATASE"/>
    <property type="match status" value="1"/>
</dbReference>
<dbReference type="EMBL" id="LT630450">
    <property type="protein sequence ID" value="SFV73058.1"/>
    <property type="molecule type" value="Genomic_DNA"/>
</dbReference>
<protein>
    <submittedName>
        <fullName evidence="4">ADP-ribose pyrophosphatase</fullName>
        <ecNumber evidence="4">3.6.1.13</ecNumber>
    </submittedName>
</protein>
<evidence type="ECO:0000256" key="1">
    <source>
        <dbReference type="ARBA" id="ARBA00022801"/>
    </source>
</evidence>
<dbReference type="InterPro" id="IPR015797">
    <property type="entry name" value="NUDIX_hydrolase-like_dom_sf"/>
</dbReference>
<keyword evidence="1 2" id="KW-0378">Hydrolase</keyword>
<proteinExistence type="inferred from homology"/>
<dbReference type="SUPFAM" id="SSF55811">
    <property type="entry name" value="Nudix"/>
    <property type="match status" value="1"/>
</dbReference>
<dbReference type="Proteomes" id="UP000186323">
    <property type="component" value="Chromosome I"/>
</dbReference>
<dbReference type="InterPro" id="IPR000086">
    <property type="entry name" value="NUDIX_hydrolase_dom"/>
</dbReference>
<dbReference type="CDD" id="cd18873">
    <property type="entry name" value="NUDIX_NadM_like"/>
    <property type="match status" value="1"/>
</dbReference>
<accession>A0A1K1LEE1</accession>
<dbReference type="GO" id="GO:0047631">
    <property type="term" value="F:ADP-ribose diphosphatase activity"/>
    <property type="evidence" value="ECO:0007669"/>
    <property type="project" value="UniProtKB-EC"/>
</dbReference>
<organism evidence="4 5">
    <name type="scientific">Desulfovibrio piger</name>
    <dbReference type="NCBI Taxonomy" id="901"/>
    <lineage>
        <taxon>Bacteria</taxon>
        <taxon>Pseudomonadati</taxon>
        <taxon>Thermodesulfobacteriota</taxon>
        <taxon>Desulfovibrionia</taxon>
        <taxon>Desulfovibrionales</taxon>
        <taxon>Desulfovibrionaceae</taxon>
        <taxon>Desulfovibrio</taxon>
    </lineage>
</organism>
<dbReference type="EC" id="3.6.1.13" evidence="4"/>
<comment type="similarity">
    <text evidence="2">Belongs to the Nudix hydrolase family.</text>
</comment>
<dbReference type="PANTHER" id="PTHR43736:SF1">
    <property type="entry name" value="DIHYDRONEOPTERIN TRIPHOSPHATE DIPHOSPHATASE"/>
    <property type="match status" value="1"/>
</dbReference>
<reference evidence="5" key="1">
    <citation type="submission" date="2016-10" db="EMBL/GenBank/DDBJ databases">
        <authorList>
            <person name="Wegmann U."/>
        </authorList>
    </citation>
    <scope>NUCLEOTIDE SEQUENCE [LARGE SCALE GENOMIC DNA]</scope>
</reference>